<organism evidence="12 13">
    <name type="scientific">Stygiobacter electus</name>
    <dbReference type="NCBI Taxonomy" id="3032292"/>
    <lineage>
        <taxon>Bacteria</taxon>
        <taxon>Pseudomonadati</taxon>
        <taxon>Ignavibacteriota</taxon>
        <taxon>Ignavibacteria</taxon>
        <taxon>Ignavibacteriales</taxon>
        <taxon>Melioribacteraceae</taxon>
        <taxon>Stygiobacter</taxon>
    </lineage>
</organism>
<feature type="binding site" evidence="10">
    <location>
        <begin position="229"/>
        <end position="230"/>
    </location>
    <ligand>
        <name>FAD</name>
        <dbReference type="ChEBI" id="CHEBI:57692"/>
    </ligand>
</feature>
<comment type="pathway">
    <text evidence="1">Amino-acid degradation; L-proline degradation into L-glutamate; L-glutamate from L-proline: step 1/2.</text>
</comment>
<feature type="domain" description="Proline dehydrogenase" evidence="11">
    <location>
        <begin position="46"/>
        <end position="300"/>
    </location>
</feature>
<dbReference type="Pfam" id="PF01619">
    <property type="entry name" value="Pro_dh"/>
    <property type="match status" value="1"/>
</dbReference>
<dbReference type="Gene3D" id="3.20.20.220">
    <property type="match status" value="1"/>
</dbReference>
<evidence type="ECO:0000256" key="4">
    <source>
        <dbReference type="ARBA" id="ARBA00022741"/>
    </source>
</evidence>
<keyword evidence="4 10" id="KW-0547">Nucleotide-binding</keyword>
<dbReference type="PIRSF" id="PIRSF000196">
    <property type="entry name" value="Pro_dehydrog"/>
    <property type="match status" value="1"/>
</dbReference>
<evidence type="ECO:0000256" key="6">
    <source>
        <dbReference type="ARBA" id="ARBA00023002"/>
    </source>
</evidence>
<feature type="binding site" evidence="10">
    <location>
        <begin position="186"/>
        <end position="188"/>
    </location>
    <ligand>
        <name>FAD</name>
        <dbReference type="ChEBI" id="CHEBI:57692"/>
    </ligand>
</feature>
<feature type="binding site" evidence="10">
    <location>
        <position position="162"/>
    </location>
    <ligand>
        <name>FAD</name>
        <dbReference type="ChEBI" id="CHEBI:57692"/>
    </ligand>
</feature>
<comment type="catalytic activity">
    <reaction evidence="8">
        <text>L-proline + a quinone = (S)-1-pyrroline-5-carboxylate + a quinol + H(+)</text>
        <dbReference type="Rhea" id="RHEA:23784"/>
        <dbReference type="ChEBI" id="CHEBI:15378"/>
        <dbReference type="ChEBI" id="CHEBI:17388"/>
        <dbReference type="ChEBI" id="CHEBI:24646"/>
        <dbReference type="ChEBI" id="CHEBI:60039"/>
        <dbReference type="ChEBI" id="CHEBI:132124"/>
        <dbReference type="EC" id="1.5.5.2"/>
    </reaction>
</comment>
<dbReference type="EMBL" id="JARGDL010000008">
    <property type="protein sequence ID" value="MDF1611957.1"/>
    <property type="molecule type" value="Genomic_DNA"/>
</dbReference>
<dbReference type="AlphaFoldDB" id="A0AAE3TDZ8"/>
<dbReference type="EC" id="1.5.5.2" evidence="2"/>
<feature type="binding site" evidence="9">
    <location>
        <position position="292"/>
    </location>
    <ligand>
        <name>substrate</name>
    </ligand>
</feature>
<proteinExistence type="predicted"/>
<dbReference type="PANTHER" id="PTHR13914:SF0">
    <property type="entry name" value="PROLINE DEHYDROGENASE 1, MITOCHONDRIAL"/>
    <property type="match status" value="1"/>
</dbReference>
<dbReference type="InterPro" id="IPR015659">
    <property type="entry name" value="Proline_oxidase"/>
</dbReference>
<keyword evidence="5 10" id="KW-0274">FAD</keyword>
<evidence type="ECO:0000256" key="3">
    <source>
        <dbReference type="ARBA" id="ARBA00022630"/>
    </source>
</evidence>
<reference evidence="12" key="1">
    <citation type="submission" date="2023-03" db="EMBL/GenBank/DDBJ databases">
        <title>Stygiobacter electus gen. nov., sp. nov., facultatively anaerobic thermotolerant bacterium of the class Ignavibacteria from a well of Yessentuki mineral water deposit.</title>
        <authorList>
            <person name="Podosokorskaya O.A."/>
            <person name="Elcheninov A.G."/>
            <person name="Petrova N.F."/>
            <person name="Zavarzina D.G."/>
            <person name="Kublanov I.V."/>
            <person name="Merkel A.Y."/>
        </authorList>
    </citation>
    <scope>NUCLEOTIDE SEQUENCE</scope>
    <source>
        <strain evidence="12">09-Me</strain>
    </source>
</reference>
<comment type="caution">
    <text evidence="12">The sequence shown here is derived from an EMBL/GenBank/DDBJ whole genome shotgun (WGS) entry which is preliminary data.</text>
</comment>
<feature type="binding site" evidence="9">
    <location>
        <position position="291"/>
    </location>
    <ligand>
        <name>substrate</name>
    </ligand>
</feature>
<keyword evidence="6" id="KW-0560">Oxidoreductase</keyword>
<evidence type="ECO:0000256" key="7">
    <source>
        <dbReference type="ARBA" id="ARBA00023062"/>
    </source>
</evidence>
<evidence type="ECO:0000313" key="12">
    <source>
        <dbReference type="EMBL" id="MDF1611957.1"/>
    </source>
</evidence>
<dbReference type="InterPro" id="IPR002872">
    <property type="entry name" value="Proline_DH_dom"/>
</dbReference>
<evidence type="ECO:0000256" key="8">
    <source>
        <dbReference type="ARBA" id="ARBA00048779"/>
    </source>
</evidence>
<dbReference type="RefSeq" id="WP_321535725.1">
    <property type="nucleotide sequence ID" value="NZ_JARGDL010000008.1"/>
</dbReference>
<evidence type="ECO:0000256" key="2">
    <source>
        <dbReference type="ARBA" id="ARBA00012695"/>
    </source>
</evidence>
<keyword evidence="13" id="KW-1185">Reference proteome</keyword>
<evidence type="ECO:0000256" key="9">
    <source>
        <dbReference type="PIRSR" id="PIRSR000196-1"/>
    </source>
</evidence>
<evidence type="ECO:0000256" key="1">
    <source>
        <dbReference type="ARBA" id="ARBA00004739"/>
    </source>
</evidence>
<dbReference type="GO" id="GO:0004657">
    <property type="term" value="F:proline dehydrogenase activity"/>
    <property type="evidence" value="ECO:0007669"/>
    <property type="project" value="UniProtKB-EC"/>
</dbReference>
<evidence type="ECO:0000256" key="10">
    <source>
        <dbReference type="PIRSR" id="PIRSR000196-2"/>
    </source>
</evidence>
<keyword evidence="3" id="KW-0285">Flavoprotein</keyword>
<accession>A0AAE3TDZ8</accession>
<dbReference type="PANTHER" id="PTHR13914">
    <property type="entry name" value="PROLINE OXIDASE"/>
    <property type="match status" value="1"/>
</dbReference>
<dbReference type="InterPro" id="IPR008219">
    <property type="entry name" value="PRODH_bac_arc"/>
</dbReference>
<dbReference type="InterPro" id="IPR029041">
    <property type="entry name" value="FAD-linked_oxidoreductase-like"/>
</dbReference>
<feature type="binding site" evidence="10">
    <location>
        <position position="200"/>
    </location>
    <ligand>
        <name>FAD</name>
        <dbReference type="ChEBI" id="CHEBI:57692"/>
    </ligand>
</feature>
<name>A0AAE3TDZ8_9BACT</name>
<evidence type="ECO:0000259" key="11">
    <source>
        <dbReference type="Pfam" id="PF01619"/>
    </source>
</evidence>
<dbReference type="SUPFAM" id="SSF51730">
    <property type="entry name" value="FAD-linked oxidoreductase"/>
    <property type="match status" value="1"/>
</dbReference>
<dbReference type="GO" id="GO:0000166">
    <property type="term" value="F:nucleotide binding"/>
    <property type="evidence" value="ECO:0007669"/>
    <property type="project" value="UniProtKB-KW"/>
</dbReference>
<feature type="binding site" evidence="10">
    <location>
        <position position="134"/>
    </location>
    <ligand>
        <name>FAD</name>
        <dbReference type="ChEBI" id="CHEBI:57692"/>
    </ligand>
</feature>
<feature type="binding site" evidence="9">
    <location>
        <position position="98"/>
    </location>
    <ligand>
        <name>substrate</name>
    </ligand>
</feature>
<protein>
    <recommendedName>
        <fullName evidence="2">proline dehydrogenase</fullName>
        <ecNumber evidence="2">1.5.5.2</ecNumber>
    </recommendedName>
</protein>
<dbReference type="Proteomes" id="UP001221302">
    <property type="component" value="Unassembled WGS sequence"/>
</dbReference>
<evidence type="ECO:0000256" key="5">
    <source>
        <dbReference type="ARBA" id="ARBA00022827"/>
    </source>
</evidence>
<comment type="cofactor">
    <cofactor evidence="10">
        <name>FAD</name>
        <dbReference type="ChEBI" id="CHEBI:57692"/>
    </cofactor>
    <text evidence="10">Binds 1 FAD per subunit.</text>
</comment>
<sequence length="309" mass="36131">MQLSRSILLWMSENNFLKREIPKLKFVQKAIRKFMPGETEHDALNEAVNLLSEKIGITFTKLGENIIQISEAENVKNHYLDLIELIKKKNLNIELSIKLTQLGFDLSEEKCFAFCNELADSVKNKLGNTLFIDMEGSAYTQRTIDFYNKLKTTNENVGLCLQAYLYRTETDLKNLLQENTKIRLVKGAYREAKEIAFPKKIDVDENYLELSKVLLQSIKEKNSRVIFGTHDEILIEKIIKEGKYLNLSKVKLEFQMLYGIKNNYIRNLVKRGYKGSILIAYGNSWYAWYMRRLAERPANIWFVLKNIFK</sequence>
<evidence type="ECO:0000313" key="13">
    <source>
        <dbReference type="Proteomes" id="UP001221302"/>
    </source>
</evidence>
<gene>
    <name evidence="12" type="ORF">P0M35_07330</name>
</gene>
<dbReference type="GO" id="GO:0010133">
    <property type="term" value="P:L-proline catabolic process to L-glutamate"/>
    <property type="evidence" value="ECO:0007669"/>
    <property type="project" value="InterPro"/>
</dbReference>
<keyword evidence="7" id="KW-0642">Proline metabolism</keyword>